<feature type="compositionally biased region" description="Acidic residues" evidence="1">
    <location>
        <begin position="7"/>
        <end position="33"/>
    </location>
</feature>
<reference evidence="3" key="1">
    <citation type="journal article" date="2019" name="Int. J. Syst. Evol. Microbiol.">
        <title>The Global Catalogue of Microorganisms (GCM) 10K type strain sequencing project: providing services to taxonomists for standard genome sequencing and annotation.</title>
        <authorList>
            <consortium name="The Broad Institute Genomics Platform"/>
            <consortium name="The Broad Institute Genome Sequencing Center for Infectious Disease"/>
            <person name="Wu L."/>
            <person name="Ma J."/>
        </authorList>
    </citation>
    <scope>NUCLEOTIDE SEQUENCE [LARGE SCALE GENOMIC DNA]</scope>
    <source>
        <strain evidence="3">CGMCC 4.7178</strain>
    </source>
</reference>
<keyword evidence="3" id="KW-1185">Reference proteome</keyword>
<name>A0ABQ2MF41_9ACTN</name>
<gene>
    <name evidence="2" type="ORF">GCM10012287_29950</name>
</gene>
<comment type="caution">
    <text evidence="2">The sequence shown here is derived from an EMBL/GenBank/DDBJ whole genome shotgun (WGS) entry which is preliminary data.</text>
</comment>
<evidence type="ECO:0000313" key="2">
    <source>
        <dbReference type="EMBL" id="GGO50376.1"/>
    </source>
</evidence>
<protein>
    <submittedName>
        <fullName evidence="2">Uncharacterized protein</fullName>
    </submittedName>
</protein>
<proteinExistence type="predicted"/>
<evidence type="ECO:0000256" key="1">
    <source>
        <dbReference type="SAM" id="MobiDB-lite"/>
    </source>
</evidence>
<accession>A0ABQ2MF41</accession>
<dbReference type="Proteomes" id="UP000631535">
    <property type="component" value="Unassembled WGS sequence"/>
</dbReference>
<dbReference type="EMBL" id="BMMP01000009">
    <property type="protein sequence ID" value="GGO50376.1"/>
    <property type="molecule type" value="Genomic_DNA"/>
</dbReference>
<organism evidence="2 3">
    <name type="scientific">Streptomyces daqingensis</name>
    <dbReference type="NCBI Taxonomy" id="1472640"/>
    <lineage>
        <taxon>Bacteria</taxon>
        <taxon>Bacillati</taxon>
        <taxon>Actinomycetota</taxon>
        <taxon>Actinomycetes</taxon>
        <taxon>Kitasatosporales</taxon>
        <taxon>Streptomycetaceae</taxon>
        <taxon>Streptomyces</taxon>
    </lineage>
</organism>
<feature type="region of interest" description="Disordered" evidence="1">
    <location>
        <begin position="1"/>
        <end position="35"/>
    </location>
</feature>
<evidence type="ECO:0000313" key="3">
    <source>
        <dbReference type="Proteomes" id="UP000631535"/>
    </source>
</evidence>
<sequence length="62" mass="7154">MLVLLELPDESDFEEPEPEPDEPESEDFEDDELSPLLLEEVSDELDDDPLVELDVVLRLSLR</sequence>